<dbReference type="NCBIfam" id="NF003366">
    <property type="entry name" value="PRK04439.1-5"/>
    <property type="match status" value="1"/>
</dbReference>
<dbReference type="EMBL" id="CP019964">
    <property type="protein sequence ID" value="ASI13835.1"/>
    <property type="molecule type" value="Genomic_DNA"/>
</dbReference>
<dbReference type="Gene3D" id="3.30.300.340">
    <property type="entry name" value="S-adenosylmethionine synthetase, N-terminal domain"/>
    <property type="match status" value="1"/>
</dbReference>
<dbReference type="PANTHER" id="PTHR36697">
    <property type="entry name" value="S-ADENOSYLMETHIONINE SYNTHASE"/>
    <property type="match status" value="1"/>
</dbReference>
<accession>A0A218NMY7</accession>
<organism evidence="1 2">
    <name type="scientific">Candidatus Mancarchaeum acidiphilum</name>
    <dbReference type="NCBI Taxonomy" id="1920749"/>
    <lineage>
        <taxon>Archaea</taxon>
        <taxon>Candidatus Micrarchaeota</taxon>
        <taxon>Candidatus Mancarchaeum</taxon>
    </lineage>
</organism>
<dbReference type="InterPro" id="IPR027790">
    <property type="entry name" value="AdoMet_synthase_2_family"/>
</dbReference>
<dbReference type="Pfam" id="PF01941">
    <property type="entry name" value="AdoMet_Synthase"/>
    <property type="match status" value="1"/>
</dbReference>
<proteinExistence type="predicted"/>
<gene>
    <name evidence="1" type="ORF">Mia14_0522</name>
</gene>
<sequence>MGNIRVSESQSMPLYNQPVEYVERKGIGHPDSLIDGIMDSISMALSNAYLDEFGEVLHHNVDKGLIIGGSSNATFGSAEITRPIEIIMTGRATQEYNGTTIPVDQIAIDTAKDYLRKHTRFLDVDNEVNYVSKIIKGSSDLNNIFKRGIDMPLANDTSFGVGFAPFTTVERLVLETEHLLNSDEYKAKKPAVGEDVKVMGVRDGNEITLTVAIAFVSQFISSLSEYTAYKEEVTKDIIENASRITDKKINVVVNNGDDTKGSVVYLTKSGLSCESGDDGSVGRGNRVNGLITPFRMMSLEAAAGKNPVNHIGKIYNILANELANDIVRDFPQVTECNISIVSQIGRPINDPKHLNVSIATKKKEDFAKINKKVNELAQEELDNIVYLTKGIIAGEHKVF</sequence>
<evidence type="ECO:0000313" key="2">
    <source>
        <dbReference type="Proteomes" id="UP000197679"/>
    </source>
</evidence>
<dbReference type="Gene3D" id="3.30.300.280">
    <property type="entry name" value="S-adenosylmethionine synthetase, C-terminal domain"/>
    <property type="match status" value="1"/>
</dbReference>
<dbReference type="Proteomes" id="UP000197679">
    <property type="component" value="Chromosome"/>
</dbReference>
<dbReference type="GeneID" id="33314079"/>
<evidence type="ECO:0000313" key="1">
    <source>
        <dbReference type="EMBL" id="ASI13835.1"/>
    </source>
</evidence>
<dbReference type="OrthoDB" id="204488at2157"/>
<dbReference type="InterPro" id="IPR042544">
    <property type="entry name" value="AdoMet_synthase_3"/>
</dbReference>
<dbReference type="AlphaFoldDB" id="A0A218NMY7"/>
<dbReference type="PANTHER" id="PTHR36697:SF1">
    <property type="entry name" value="S-ADENOSYLMETHIONINE SYNTHASE"/>
    <property type="match status" value="1"/>
</dbReference>
<dbReference type="Gene3D" id="3.30.300.10">
    <property type="match status" value="1"/>
</dbReference>
<dbReference type="InterPro" id="IPR042543">
    <property type="entry name" value="AdoMet_synthase_2"/>
</dbReference>
<dbReference type="RefSeq" id="WP_088820089.1">
    <property type="nucleotide sequence ID" value="NZ_CP019964.1"/>
</dbReference>
<protein>
    <submittedName>
        <fullName evidence="1">S-adenosylmethionine synthetase</fullName>
    </submittedName>
</protein>
<reference evidence="1 2" key="1">
    <citation type="journal article" date="2017" name="Nat. Commun.">
        <title>'ARMAN' archaea depend on association with euryarchaeal host in culture and in situ.</title>
        <authorList>
            <person name="Golyshina O."/>
            <person name="Toshchakov S."/>
            <person name="Makarova K."/>
            <person name="Gavrilov S."/>
            <person name="Korzhenkov A."/>
            <person name="La Cono V."/>
            <person name="Arcadi E."/>
            <person name="Nechitaylo T."/>
            <person name="Ferrer M."/>
            <person name="Kublanov I."/>
            <person name="Wolf Y."/>
            <person name="Yakimov M."/>
            <person name="Golyshin P."/>
            <person name="Slesarev A."/>
            <person name="Kozyavkin S."/>
        </authorList>
    </citation>
    <scope>NUCLEOTIDE SEQUENCE [LARGE SCALE GENOMIC DNA]</scope>
    <source>
        <strain evidence="1 2">Mia14</strain>
    </source>
</reference>
<keyword evidence="2" id="KW-1185">Reference proteome</keyword>
<name>A0A218NMY7_9ARCH</name>
<dbReference type="KEGG" id="marh:Mia14_0522"/>